<proteinExistence type="predicted"/>
<dbReference type="EMBL" id="OU898276">
    <property type="protein sequence ID" value="CAG9826439.1"/>
    <property type="molecule type" value="Genomic_DNA"/>
</dbReference>
<gene>
    <name evidence="1" type="ORF">DIABBA_LOCUS555</name>
</gene>
<evidence type="ECO:0000313" key="1">
    <source>
        <dbReference type="EMBL" id="CAG9826439.1"/>
    </source>
</evidence>
<accession>A0A9N9SNY4</accession>
<protein>
    <submittedName>
        <fullName evidence="1">Uncharacterized protein</fullName>
    </submittedName>
</protein>
<dbReference type="Proteomes" id="UP001153709">
    <property type="component" value="Chromosome 1"/>
</dbReference>
<sequence length="133" mass="15673">MERTMVPPRVESENIDYCPIENYRNKSDQIETAKKTPEFYNDKQLEFNRKVNDNTNENTYLFLPSELEVRETGVFTISDVPKGVRYGPFQGVWAPKPQDIRFAWQMSSLHIKRPLSDKELQVIVNNWDDSEDD</sequence>
<name>A0A9N9SNY4_DIABA</name>
<reference evidence="1" key="1">
    <citation type="submission" date="2022-01" db="EMBL/GenBank/DDBJ databases">
        <authorList>
            <person name="King R."/>
        </authorList>
    </citation>
    <scope>NUCLEOTIDE SEQUENCE</scope>
</reference>
<keyword evidence="2" id="KW-1185">Reference proteome</keyword>
<dbReference type="AlphaFoldDB" id="A0A9N9SNY4"/>
<dbReference type="InterPro" id="IPR046341">
    <property type="entry name" value="SET_dom_sf"/>
</dbReference>
<evidence type="ECO:0000313" key="2">
    <source>
        <dbReference type="Proteomes" id="UP001153709"/>
    </source>
</evidence>
<organism evidence="1 2">
    <name type="scientific">Diabrotica balteata</name>
    <name type="common">Banded cucumber beetle</name>
    <dbReference type="NCBI Taxonomy" id="107213"/>
    <lineage>
        <taxon>Eukaryota</taxon>
        <taxon>Metazoa</taxon>
        <taxon>Ecdysozoa</taxon>
        <taxon>Arthropoda</taxon>
        <taxon>Hexapoda</taxon>
        <taxon>Insecta</taxon>
        <taxon>Pterygota</taxon>
        <taxon>Neoptera</taxon>
        <taxon>Endopterygota</taxon>
        <taxon>Coleoptera</taxon>
        <taxon>Polyphaga</taxon>
        <taxon>Cucujiformia</taxon>
        <taxon>Chrysomeloidea</taxon>
        <taxon>Chrysomelidae</taxon>
        <taxon>Galerucinae</taxon>
        <taxon>Diabroticina</taxon>
        <taxon>Diabroticites</taxon>
        <taxon>Diabrotica</taxon>
    </lineage>
</organism>
<dbReference type="OrthoDB" id="9368434at2759"/>
<dbReference type="Gene3D" id="2.170.270.10">
    <property type="entry name" value="SET domain"/>
    <property type="match status" value="1"/>
</dbReference>